<comment type="caution">
    <text evidence="3">The sequence shown here is derived from an EMBL/GenBank/DDBJ whole genome shotgun (WGS) entry which is preliminary data.</text>
</comment>
<dbReference type="InterPro" id="IPR000983">
    <property type="entry name" value="Bac_GSPG_pilin"/>
</dbReference>
<evidence type="ECO:0008006" key="5">
    <source>
        <dbReference type="Google" id="ProtNLM"/>
    </source>
</evidence>
<dbReference type="AlphaFoldDB" id="A0A1F6V257"/>
<feature type="transmembrane region" description="Helical" evidence="2">
    <location>
        <begin position="12"/>
        <end position="34"/>
    </location>
</feature>
<keyword evidence="2" id="KW-0812">Transmembrane</keyword>
<evidence type="ECO:0000256" key="1">
    <source>
        <dbReference type="ARBA" id="ARBA00022481"/>
    </source>
</evidence>
<dbReference type="PANTHER" id="PTHR30093">
    <property type="entry name" value="GENERAL SECRETION PATHWAY PROTEIN G"/>
    <property type="match status" value="1"/>
</dbReference>
<evidence type="ECO:0000313" key="4">
    <source>
        <dbReference type="Proteomes" id="UP000178985"/>
    </source>
</evidence>
<dbReference type="InterPro" id="IPR012902">
    <property type="entry name" value="N_methyl_site"/>
</dbReference>
<dbReference type="GO" id="GO:0015627">
    <property type="term" value="C:type II protein secretion system complex"/>
    <property type="evidence" value="ECO:0007669"/>
    <property type="project" value="InterPro"/>
</dbReference>
<dbReference type="Proteomes" id="UP000178985">
    <property type="component" value="Unassembled WGS sequence"/>
</dbReference>
<name>A0A1F6V257_9BACT</name>
<dbReference type="EMBL" id="MFTO01000013">
    <property type="protein sequence ID" value="OGI63770.1"/>
    <property type="molecule type" value="Genomic_DNA"/>
</dbReference>
<sequence length="177" mass="18761">MLRKGFGITRGFTLIELLVVLGIIVVLASIIFLATDEARKKGKDASIKSNLQTIRTQAALFYVENNYSYLPPGGAGITPASGGNPNNTCPLIVDSSVNSMFEADPVIFSALQEALKYKAGNPGYRCANSATAWAVTIRLNTSTSSSWCVDSTGQSRQFAGNVGQVLANGTFICNTSL</sequence>
<reference evidence="3 4" key="1">
    <citation type="journal article" date="2016" name="Nat. Commun.">
        <title>Thousands of microbial genomes shed light on interconnected biogeochemical processes in an aquifer system.</title>
        <authorList>
            <person name="Anantharaman K."/>
            <person name="Brown C.T."/>
            <person name="Hug L.A."/>
            <person name="Sharon I."/>
            <person name="Castelle C.J."/>
            <person name="Probst A.J."/>
            <person name="Thomas B.C."/>
            <person name="Singh A."/>
            <person name="Wilkins M.J."/>
            <person name="Karaoz U."/>
            <person name="Brodie E.L."/>
            <person name="Williams K.H."/>
            <person name="Hubbard S.S."/>
            <person name="Banfield J.F."/>
        </authorList>
    </citation>
    <scope>NUCLEOTIDE SEQUENCE [LARGE SCALE GENOMIC DNA]</scope>
</reference>
<dbReference type="Gene3D" id="3.30.700.10">
    <property type="entry name" value="Glycoprotein, Type 4 Pilin"/>
    <property type="match status" value="1"/>
</dbReference>
<dbReference type="PROSITE" id="PS00409">
    <property type="entry name" value="PROKAR_NTER_METHYL"/>
    <property type="match status" value="1"/>
</dbReference>
<proteinExistence type="predicted"/>
<accession>A0A1F6V257</accession>
<dbReference type="InterPro" id="IPR045584">
    <property type="entry name" value="Pilin-like"/>
</dbReference>
<keyword evidence="2" id="KW-0472">Membrane</keyword>
<keyword evidence="1" id="KW-0488">Methylation</keyword>
<dbReference type="NCBIfam" id="TIGR02532">
    <property type="entry name" value="IV_pilin_GFxxxE"/>
    <property type="match status" value="1"/>
</dbReference>
<evidence type="ECO:0000256" key="2">
    <source>
        <dbReference type="SAM" id="Phobius"/>
    </source>
</evidence>
<gene>
    <name evidence="3" type="ORF">A2733_02270</name>
</gene>
<keyword evidence="2" id="KW-1133">Transmembrane helix</keyword>
<dbReference type="PRINTS" id="PR00813">
    <property type="entry name" value="BCTERIALGSPG"/>
</dbReference>
<dbReference type="SUPFAM" id="SSF54523">
    <property type="entry name" value="Pili subunits"/>
    <property type="match status" value="1"/>
</dbReference>
<evidence type="ECO:0000313" key="3">
    <source>
        <dbReference type="EMBL" id="OGI63770.1"/>
    </source>
</evidence>
<protein>
    <recommendedName>
        <fullName evidence="5">Type II secretion system protein GspG C-terminal domain-containing protein</fullName>
    </recommendedName>
</protein>
<organism evidence="3 4">
    <name type="scientific">Candidatus Nomurabacteria bacterium RIFCSPHIGHO2_01_FULL_40_20</name>
    <dbReference type="NCBI Taxonomy" id="1801738"/>
    <lineage>
        <taxon>Bacteria</taxon>
        <taxon>Candidatus Nomuraibacteriota</taxon>
    </lineage>
</organism>
<dbReference type="Pfam" id="PF07963">
    <property type="entry name" value="N_methyl"/>
    <property type="match status" value="1"/>
</dbReference>
<dbReference type="GO" id="GO:0015628">
    <property type="term" value="P:protein secretion by the type II secretion system"/>
    <property type="evidence" value="ECO:0007669"/>
    <property type="project" value="InterPro"/>
</dbReference>